<evidence type="ECO:0000313" key="8">
    <source>
        <dbReference type="EMBL" id="GFP93783.1"/>
    </source>
</evidence>
<dbReference type="PANTHER" id="PTHR32411:SF43">
    <property type="entry name" value="CYSTEINE-RICH REPEAT SECRETORY PROTEIN 38"/>
    <property type="match status" value="1"/>
</dbReference>
<dbReference type="InterPro" id="IPR038408">
    <property type="entry name" value="GNK2_sf"/>
</dbReference>
<evidence type="ECO:0000313" key="9">
    <source>
        <dbReference type="Proteomes" id="UP000653305"/>
    </source>
</evidence>
<dbReference type="GO" id="GO:0005576">
    <property type="term" value="C:extracellular region"/>
    <property type="evidence" value="ECO:0007669"/>
    <property type="project" value="UniProtKB-SubCell"/>
</dbReference>
<evidence type="ECO:0000256" key="6">
    <source>
        <dbReference type="SAM" id="SignalP"/>
    </source>
</evidence>
<dbReference type="InterPro" id="IPR050581">
    <property type="entry name" value="CRR_secretory_protein"/>
</dbReference>
<dbReference type="OrthoDB" id="911609at2759"/>
<evidence type="ECO:0000256" key="3">
    <source>
        <dbReference type="ARBA" id="ARBA00022729"/>
    </source>
</evidence>
<evidence type="ECO:0000256" key="1">
    <source>
        <dbReference type="ARBA" id="ARBA00004613"/>
    </source>
</evidence>
<evidence type="ECO:0000256" key="2">
    <source>
        <dbReference type="ARBA" id="ARBA00022525"/>
    </source>
</evidence>
<keyword evidence="9" id="KW-1185">Reference proteome</keyword>
<feature type="chain" id="PRO_5033028955" evidence="6">
    <location>
        <begin position="23"/>
        <end position="240"/>
    </location>
</feature>
<organism evidence="8 9">
    <name type="scientific">Phtheirospermum japonicum</name>
    <dbReference type="NCBI Taxonomy" id="374723"/>
    <lineage>
        <taxon>Eukaryota</taxon>
        <taxon>Viridiplantae</taxon>
        <taxon>Streptophyta</taxon>
        <taxon>Embryophyta</taxon>
        <taxon>Tracheophyta</taxon>
        <taxon>Spermatophyta</taxon>
        <taxon>Magnoliopsida</taxon>
        <taxon>eudicotyledons</taxon>
        <taxon>Gunneridae</taxon>
        <taxon>Pentapetalae</taxon>
        <taxon>asterids</taxon>
        <taxon>lamiids</taxon>
        <taxon>Lamiales</taxon>
        <taxon>Orobanchaceae</taxon>
        <taxon>Orobanchaceae incertae sedis</taxon>
        <taxon>Phtheirospermum</taxon>
    </lineage>
</organism>
<comment type="subcellular location">
    <subcellularLocation>
        <location evidence="1">Secreted</location>
    </subcellularLocation>
</comment>
<dbReference type="Gene3D" id="3.30.430.20">
    <property type="entry name" value="Gnk2 domain, C-X8-C-X2-C motif"/>
    <property type="match status" value="2"/>
</dbReference>
<evidence type="ECO:0000259" key="7">
    <source>
        <dbReference type="PROSITE" id="PS51473"/>
    </source>
</evidence>
<keyword evidence="3 6" id="KW-0732">Signal</keyword>
<accession>A0A830CCN2</accession>
<protein>
    <submittedName>
        <fullName evidence="8">Cysteine-rich repeat secretory protein 38</fullName>
    </submittedName>
</protein>
<feature type="domain" description="Gnk2-homologous" evidence="7">
    <location>
        <begin position="137"/>
        <end position="240"/>
    </location>
</feature>
<dbReference type="PANTHER" id="PTHR32411">
    <property type="entry name" value="CYSTEINE-RICH REPEAT SECRETORY PROTEIN 38-RELATED"/>
    <property type="match status" value="1"/>
</dbReference>
<proteinExistence type="inferred from homology"/>
<reference evidence="8" key="1">
    <citation type="submission" date="2020-07" db="EMBL/GenBank/DDBJ databases">
        <title>Ethylene signaling mediates host invasion by parasitic plants.</title>
        <authorList>
            <person name="Yoshida S."/>
        </authorList>
    </citation>
    <scope>NUCLEOTIDE SEQUENCE</scope>
    <source>
        <strain evidence="8">Okayama</strain>
    </source>
</reference>
<dbReference type="PROSITE" id="PS51473">
    <property type="entry name" value="GNK2"/>
    <property type="match status" value="2"/>
</dbReference>
<dbReference type="Pfam" id="PF01657">
    <property type="entry name" value="Stress-antifung"/>
    <property type="match status" value="2"/>
</dbReference>
<evidence type="ECO:0000256" key="5">
    <source>
        <dbReference type="ARBA" id="ARBA00038515"/>
    </source>
</evidence>
<feature type="domain" description="Gnk2-homologous" evidence="7">
    <location>
        <begin position="25"/>
        <end position="131"/>
    </location>
</feature>
<dbReference type="Proteomes" id="UP000653305">
    <property type="component" value="Unassembled WGS sequence"/>
</dbReference>
<dbReference type="AlphaFoldDB" id="A0A830CCN2"/>
<dbReference type="EMBL" id="BMAC01000324">
    <property type="protein sequence ID" value="GFP93783.1"/>
    <property type="molecule type" value="Genomic_DNA"/>
</dbReference>
<keyword evidence="4" id="KW-0677">Repeat</keyword>
<evidence type="ECO:0000256" key="4">
    <source>
        <dbReference type="ARBA" id="ARBA00022737"/>
    </source>
</evidence>
<dbReference type="InterPro" id="IPR002902">
    <property type="entry name" value="GNK2"/>
</dbReference>
<comment type="similarity">
    <text evidence="5">Belongs to the cysteine-rich repeat secretory protein family.</text>
</comment>
<feature type="signal peptide" evidence="6">
    <location>
        <begin position="1"/>
        <end position="22"/>
    </location>
</feature>
<keyword evidence="2" id="KW-0964">Secreted</keyword>
<sequence>MGSSSIIPTLLISYFLIPIAFSIVQDSYLAHICSDTAGKGTAYKLSLKHLVEDLVAHAPSNDGFRKNISDQQSSHHPAYGLALCRGYLPVDECTSCLTKATLTVTNTYCPHSRGAIIWRDLCMFKYSDVDFLGQIDTDNSFSFSSMDTVCNYEIFSKTAKELFGNLSKNAIAIPMEFADLDIQVPCANGNKTLHGMVQCTRDLSVDDCMECLNHAISFLTFHKNSERVVYGSCNLEYETT</sequence>
<dbReference type="CDD" id="cd23509">
    <property type="entry name" value="Gnk2-like"/>
    <property type="match status" value="2"/>
</dbReference>
<comment type="caution">
    <text evidence="8">The sequence shown here is derived from an EMBL/GenBank/DDBJ whole genome shotgun (WGS) entry which is preliminary data.</text>
</comment>
<name>A0A830CCN2_9LAMI</name>
<gene>
    <name evidence="8" type="ORF">PHJA_001522700</name>
</gene>